<dbReference type="PANTHER" id="PTHR43129">
    <property type="entry name" value="FOSMIDOMYCIN RESISTANCE PROTEIN"/>
    <property type="match status" value="1"/>
</dbReference>
<dbReference type="InterPro" id="IPR011701">
    <property type="entry name" value="MFS"/>
</dbReference>
<feature type="transmembrane region" description="Helical" evidence="6">
    <location>
        <begin position="274"/>
        <end position="291"/>
    </location>
</feature>
<evidence type="ECO:0000256" key="3">
    <source>
        <dbReference type="ARBA" id="ARBA00022692"/>
    </source>
</evidence>
<evidence type="ECO:0000259" key="7">
    <source>
        <dbReference type="PROSITE" id="PS50850"/>
    </source>
</evidence>
<feature type="transmembrane region" description="Helical" evidence="6">
    <location>
        <begin position="94"/>
        <end position="111"/>
    </location>
</feature>
<dbReference type="STRING" id="1111454.HMPREF1250_1213"/>
<evidence type="ECO:0000256" key="5">
    <source>
        <dbReference type="ARBA" id="ARBA00023136"/>
    </source>
</evidence>
<dbReference type="GO" id="GO:0022857">
    <property type="term" value="F:transmembrane transporter activity"/>
    <property type="evidence" value="ECO:0007669"/>
    <property type="project" value="InterPro"/>
</dbReference>
<feature type="transmembrane region" description="Helical" evidence="6">
    <location>
        <begin position="71"/>
        <end position="88"/>
    </location>
</feature>
<feature type="transmembrane region" description="Helical" evidence="6">
    <location>
        <begin position="45"/>
        <end position="64"/>
    </location>
</feature>
<dbReference type="OrthoDB" id="9770492at2"/>
<dbReference type="Gene3D" id="1.20.1250.20">
    <property type="entry name" value="MFS general substrate transporter like domains"/>
    <property type="match status" value="2"/>
</dbReference>
<evidence type="ECO:0000256" key="6">
    <source>
        <dbReference type="SAM" id="Phobius"/>
    </source>
</evidence>
<evidence type="ECO:0000256" key="2">
    <source>
        <dbReference type="ARBA" id="ARBA00022448"/>
    </source>
</evidence>
<dbReference type="Pfam" id="PF07690">
    <property type="entry name" value="MFS_1"/>
    <property type="match status" value="1"/>
</dbReference>
<dbReference type="PATRIC" id="fig|1111454.3.peg.1895"/>
<feature type="transmembrane region" description="Helical" evidence="6">
    <location>
        <begin position="329"/>
        <end position="351"/>
    </location>
</feature>
<keyword evidence="4 6" id="KW-1133">Transmembrane helix</keyword>
<feature type="transmembrane region" description="Helical" evidence="6">
    <location>
        <begin position="297"/>
        <end position="317"/>
    </location>
</feature>
<feature type="transmembrane region" description="Helical" evidence="6">
    <location>
        <begin position="247"/>
        <end position="267"/>
    </location>
</feature>
<dbReference type="PANTHER" id="PTHR43129:SF1">
    <property type="entry name" value="FOSMIDOMYCIN RESISTANCE PROTEIN"/>
    <property type="match status" value="1"/>
</dbReference>
<name>U7UH93_9FIRM</name>
<dbReference type="SUPFAM" id="SSF103473">
    <property type="entry name" value="MFS general substrate transporter"/>
    <property type="match status" value="1"/>
</dbReference>
<keyword evidence="3 6" id="KW-0812">Transmembrane</keyword>
<comment type="caution">
    <text evidence="8">The sequence shown here is derived from an EMBL/GenBank/DDBJ whole genome shotgun (WGS) entry which is preliminary data.</text>
</comment>
<dbReference type="EMBL" id="AWXA01000051">
    <property type="protein sequence ID" value="ERT57833.1"/>
    <property type="molecule type" value="Genomic_DNA"/>
</dbReference>
<keyword evidence="2" id="KW-0813">Transport</keyword>
<dbReference type="CDD" id="cd17478">
    <property type="entry name" value="MFS_FsR"/>
    <property type="match status" value="1"/>
</dbReference>
<feature type="transmembrane region" description="Helical" evidence="6">
    <location>
        <begin position="157"/>
        <end position="176"/>
    </location>
</feature>
<keyword evidence="9" id="KW-1185">Reference proteome</keyword>
<comment type="subcellular location">
    <subcellularLocation>
        <location evidence="1">Cell membrane</location>
        <topology evidence="1">Multi-pass membrane protein</topology>
    </subcellularLocation>
</comment>
<sequence length="390" mass="41961">MKGLDRHVYLFSLGHFSVDWVQGAIPALLPYFITVCQLNYREATTLIFANMLLSSVSQPLFGYYSDKISKPWFVPLGPVICGLCLTVIAFTTDYWIIFICSMFSGLGSSIFHPEAARLVNRIAGSLKGQALGSFSVGGNAGFAVGPVAAGLCAYSLGIHGLVVFGIINGLLAFFLYRRMPSVLALAQAADVAENKAHPHEGKENDWRSFGKLTVVIFARSIGFALCNAFIPLYWINVLHTSAAQGSAALSLLFILGVVITFAGGLLADRLGFIRVMRLSFLIMVPAMFFFVNSTNVWISTLLLIPVGLSLFAPYSSIVVLGQTFLGKNVGFASGITLGLSTTVGGILSPLVGWGADQWGIPTALQVLWICAAVGAIFSFLVNAPQERHFR</sequence>
<evidence type="ECO:0000256" key="1">
    <source>
        <dbReference type="ARBA" id="ARBA00004651"/>
    </source>
</evidence>
<organism evidence="8 9">
    <name type="scientific">Megasphaera vaginalis</name>
    <name type="common">ex Srinivasan et al. 2021</name>
    <dbReference type="NCBI Taxonomy" id="1111454"/>
    <lineage>
        <taxon>Bacteria</taxon>
        <taxon>Bacillati</taxon>
        <taxon>Bacillota</taxon>
        <taxon>Negativicutes</taxon>
        <taxon>Veillonellales</taxon>
        <taxon>Veillonellaceae</taxon>
        <taxon>Megasphaera</taxon>
    </lineage>
</organism>
<evidence type="ECO:0000313" key="9">
    <source>
        <dbReference type="Proteomes" id="UP000017090"/>
    </source>
</evidence>
<feature type="transmembrane region" description="Helical" evidence="6">
    <location>
        <begin position="212"/>
        <end position="235"/>
    </location>
</feature>
<dbReference type="InterPro" id="IPR036259">
    <property type="entry name" value="MFS_trans_sf"/>
</dbReference>
<accession>U7UH93</accession>
<feature type="domain" description="Major facilitator superfamily (MFS) profile" evidence="7">
    <location>
        <begin position="1"/>
        <end position="386"/>
    </location>
</feature>
<evidence type="ECO:0000313" key="8">
    <source>
        <dbReference type="EMBL" id="ERT57833.1"/>
    </source>
</evidence>
<dbReference type="eggNOG" id="COG2271">
    <property type="taxonomic scope" value="Bacteria"/>
</dbReference>
<dbReference type="GO" id="GO:0005886">
    <property type="term" value="C:plasma membrane"/>
    <property type="evidence" value="ECO:0007669"/>
    <property type="project" value="UniProtKB-SubCell"/>
</dbReference>
<feature type="transmembrane region" description="Helical" evidence="6">
    <location>
        <begin position="131"/>
        <end position="151"/>
    </location>
</feature>
<dbReference type="Proteomes" id="UP000017090">
    <property type="component" value="Unassembled WGS sequence"/>
</dbReference>
<dbReference type="PROSITE" id="PS50850">
    <property type="entry name" value="MFS"/>
    <property type="match status" value="1"/>
</dbReference>
<keyword evidence="5 6" id="KW-0472">Membrane</keyword>
<protein>
    <submittedName>
        <fullName evidence="8">Transporter, major facilitator family protein</fullName>
    </submittedName>
</protein>
<dbReference type="RefSeq" id="WP_023054337.1">
    <property type="nucleotide sequence ID" value="NZ_AWXA01000051.1"/>
</dbReference>
<gene>
    <name evidence="8" type="ORF">HMPREF1250_1213</name>
</gene>
<evidence type="ECO:0000256" key="4">
    <source>
        <dbReference type="ARBA" id="ARBA00022989"/>
    </source>
</evidence>
<reference evidence="8 9" key="1">
    <citation type="submission" date="2013-09" db="EMBL/GenBank/DDBJ databases">
        <authorList>
            <person name="Durkin A.S."/>
            <person name="Haft D.R."/>
            <person name="McCorrison J."/>
            <person name="Torralba M."/>
            <person name="Gillis M."/>
            <person name="Haft D.H."/>
            <person name="Methe B."/>
            <person name="Sutton G."/>
            <person name="Nelson K.E."/>
        </authorList>
    </citation>
    <scope>NUCLEOTIDE SEQUENCE [LARGE SCALE GENOMIC DNA]</scope>
    <source>
        <strain evidence="8 9">BV3C16-1</strain>
    </source>
</reference>
<dbReference type="AlphaFoldDB" id="U7UH93"/>
<dbReference type="InterPro" id="IPR020846">
    <property type="entry name" value="MFS_dom"/>
</dbReference>
<feature type="transmembrane region" description="Helical" evidence="6">
    <location>
        <begin position="363"/>
        <end position="383"/>
    </location>
</feature>
<proteinExistence type="predicted"/>
<feature type="transmembrane region" description="Helical" evidence="6">
    <location>
        <begin position="7"/>
        <end position="33"/>
    </location>
</feature>